<dbReference type="NCBIfam" id="TIGR00229">
    <property type="entry name" value="sensory_box"/>
    <property type="match status" value="2"/>
</dbReference>
<feature type="coiled-coil region" evidence="7">
    <location>
        <begin position="242"/>
        <end position="269"/>
    </location>
</feature>
<gene>
    <name evidence="11" type="ORF">GURASL_18480</name>
</gene>
<evidence type="ECO:0000313" key="12">
    <source>
        <dbReference type="Proteomes" id="UP001317705"/>
    </source>
</evidence>
<dbReference type="Gene3D" id="1.10.287.130">
    <property type="match status" value="1"/>
</dbReference>
<dbReference type="EMBL" id="AP027151">
    <property type="protein sequence ID" value="BDV42925.1"/>
    <property type="molecule type" value="Genomic_DNA"/>
</dbReference>
<dbReference type="Pfam" id="PF00989">
    <property type="entry name" value="PAS"/>
    <property type="match status" value="1"/>
</dbReference>
<dbReference type="CDD" id="cd00130">
    <property type="entry name" value="PAS"/>
    <property type="match status" value="2"/>
</dbReference>
<proteinExistence type="predicted"/>
<evidence type="ECO:0000256" key="6">
    <source>
        <dbReference type="ARBA" id="ARBA00023136"/>
    </source>
</evidence>
<dbReference type="Gene3D" id="3.30.565.10">
    <property type="entry name" value="Histidine kinase-like ATPase, C-terminal domain"/>
    <property type="match status" value="1"/>
</dbReference>
<keyword evidence="7" id="KW-0175">Coiled coil</keyword>
<evidence type="ECO:0000256" key="4">
    <source>
        <dbReference type="ARBA" id="ARBA00022679"/>
    </source>
</evidence>
<evidence type="ECO:0000256" key="1">
    <source>
        <dbReference type="ARBA" id="ARBA00000085"/>
    </source>
</evidence>
<feature type="domain" description="Histidine kinase" evidence="8">
    <location>
        <begin position="272"/>
        <end position="486"/>
    </location>
</feature>
<dbReference type="Pfam" id="PF13426">
    <property type="entry name" value="PAS_9"/>
    <property type="match status" value="1"/>
</dbReference>
<dbReference type="InterPro" id="IPR035965">
    <property type="entry name" value="PAS-like_dom_sf"/>
</dbReference>
<keyword evidence="12" id="KW-1185">Reference proteome</keyword>
<dbReference type="SMART" id="SM00086">
    <property type="entry name" value="PAC"/>
    <property type="match status" value="2"/>
</dbReference>
<dbReference type="Gene3D" id="3.30.450.20">
    <property type="entry name" value="PAS domain"/>
    <property type="match status" value="3"/>
</dbReference>
<keyword evidence="5" id="KW-0418">Kinase</keyword>
<feature type="domain" description="PAS" evidence="9">
    <location>
        <begin position="119"/>
        <end position="167"/>
    </location>
</feature>
<evidence type="ECO:0000256" key="5">
    <source>
        <dbReference type="ARBA" id="ARBA00022777"/>
    </source>
</evidence>
<evidence type="ECO:0000259" key="9">
    <source>
        <dbReference type="PROSITE" id="PS50112"/>
    </source>
</evidence>
<name>A0ABM8EK96_9BACT</name>
<keyword evidence="3" id="KW-0597">Phosphoprotein</keyword>
<dbReference type="InterPro" id="IPR003594">
    <property type="entry name" value="HATPase_dom"/>
</dbReference>
<dbReference type="EC" id="2.7.13.3" evidence="2"/>
<dbReference type="InterPro" id="IPR036890">
    <property type="entry name" value="HATPase_C_sf"/>
</dbReference>
<dbReference type="PROSITE" id="PS50113">
    <property type="entry name" value="PAC"/>
    <property type="match status" value="1"/>
</dbReference>
<dbReference type="SMART" id="SM00091">
    <property type="entry name" value="PAS"/>
    <property type="match status" value="2"/>
</dbReference>
<evidence type="ECO:0000256" key="7">
    <source>
        <dbReference type="SAM" id="Coils"/>
    </source>
</evidence>
<dbReference type="InterPro" id="IPR000700">
    <property type="entry name" value="PAS-assoc_C"/>
</dbReference>
<feature type="domain" description="PAS" evidence="9">
    <location>
        <begin position="21"/>
        <end position="67"/>
    </location>
</feature>
<dbReference type="InterPro" id="IPR003661">
    <property type="entry name" value="HisK_dim/P_dom"/>
</dbReference>
<dbReference type="PROSITE" id="PS50109">
    <property type="entry name" value="HIS_KIN"/>
    <property type="match status" value="1"/>
</dbReference>
<dbReference type="Proteomes" id="UP001317705">
    <property type="component" value="Chromosome"/>
</dbReference>
<evidence type="ECO:0000259" key="10">
    <source>
        <dbReference type="PROSITE" id="PS50113"/>
    </source>
</evidence>
<keyword evidence="4" id="KW-0808">Transferase</keyword>
<dbReference type="SUPFAM" id="SSF55874">
    <property type="entry name" value="ATPase domain of HSP90 chaperone/DNA topoisomerase II/histidine kinase"/>
    <property type="match status" value="1"/>
</dbReference>
<dbReference type="SUPFAM" id="SSF47384">
    <property type="entry name" value="Homodimeric domain of signal transducing histidine kinase"/>
    <property type="match status" value="1"/>
</dbReference>
<reference evidence="11 12" key="1">
    <citation type="submission" date="2022-12" db="EMBL/GenBank/DDBJ databases">
        <title>Polyphasic characterization of Geotalea uranireducens NIT-SL11 newly isolated from a complex of sewage sludge and microbially reduced graphene oxide.</title>
        <authorList>
            <person name="Xie L."/>
            <person name="Yoshida N."/>
            <person name="Meng L."/>
        </authorList>
    </citation>
    <scope>NUCLEOTIDE SEQUENCE [LARGE SCALE GENOMIC DNA]</scope>
    <source>
        <strain evidence="11 12">NIT-SL11</strain>
    </source>
</reference>
<evidence type="ECO:0000256" key="2">
    <source>
        <dbReference type="ARBA" id="ARBA00012438"/>
    </source>
</evidence>
<dbReference type="Pfam" id="PF02518">
    <property type="entry name" value="HATPase_c"/>
    <property type="match status" value="1"/>
</dbReference>
<evidence type="ECO:0000259" key="8">
    <source>
        <dbReference type="PROSITE" id="PS50109"/>
    </source>
</evidence>
<dbReference type="InterPro" id="IPR050351">
    <property type="entry name" value="BphY/WalK/GraS-like"/>
</dbReference>
<dbReference type="InterPro" id="IPR036097">
    <property type="entry name" value="HisK_dim/P_sf"/>
</dbReference>
<evidence type="ECO:0000256" key="3">
    <source>
        <dbReference type="ARBA" id="ARBA00022553"/>
    </source>
</evidence>
<dbReference type="Pfam" id="PF00512">
    <property type="entry name" value="HisKA"/>
    <property type="match status" value="1"/>
</dbReference>
<dbReference type="InterPro" id="IPR004358">
    <property type="entry name" value="Sig_transdc_His_kin-like_C"/>
</dbReference>
<dbReference type="InterPro" id="IPR013767">
    <property type="entry name" value="PAS_fold"/>
</dbReference>
<dbReference type="InterPro" id="IPR000014">
    <property type="entry name" value="PAS"/>
</dbReference>
<accession>A0ABM8EK96</accession>
<dbReference type="PROSITE" id="PS50112">
    <property type="entry name" value="PAS"/>
    <property type="match status" value="2"/>
</dbReference>
<protein>
    <recommendedName>
        <fullName evidence="2">histidine kinase</fullName>
        <ecNumber evidence="2">2.7.13.3</ecNumber>
    </recommendedName>
</protein>
<dbReference type="SMART" id="SM00387">
    <property type="entry name" value="HATPase_c"/>
    <property type="match status" value="1"/>
</dbReference>
<sequence length="489" mass="54331">MNRRYRESKELEDLSQALQASETRFRNVVTASADGMIIVDEHGIIMLVNPAASALFNRATEELLGESFGFPIVAGETTELDIVRSGRPACVEVQVTETAWEGRPARLLVLRDITERRHAEQELRKMYRAVLESPSMVIITDPHGAIEFVNPRFCEVTGYSLTDIAGKKPLCLRSDVVGAEVFEGMMAAIRARSVWRGELACPRKNGEIYWQSLAISPVRDTEGNVVNFIAVGNETTEQKRAAEQILRLNTELEARAAELEAANRELEAFNYTVAHDLRGPLNVISSYCQVIRDLCGTKLDDTCNEYLAEAYNGTLRMSQLIDALIRFSLMSHVELHREVIDLSALAQEIAVEQQIMHPERHCSFRIAGGVTAFGDRNLLRTVLANLLGNAWKYTGERDNGVIEFGTAERDGTTVYFVRDNGSGFVEEEAGKLFVPFQRLHGPEQFKGFGVGLATVERIVLRHGGKVWAEGKPGKGATFWFTLAHDGASP</sequence>
<keyword evidence="6" id="KW-0472">Membrane</keyword>
<dbReference type="RefSeq" id="WP_282003655.1">
    <property type="nucleotide sequence ID" value="NZ_AP027151.1"/>
</dbReference>
<dbReference type="InterPro" id="IPR001610">
    <property type="entry name" value="PAC"/>
</dbReference>
<organism evidence="11 12">
    <name type="scientific">Geotalea uraniireducens</name>
    <dbReference type="NCBI Taxonomy" id="351604"/>
    <lineage>
        <taxon>Bacteria</taxon>
        <taxon>Pseudomonadati</taxon>
        <taxon>Thermodesulfobacteriota</taxon>
        <taxon>Desulfuromonadia</taxon>
        <taxon>Geobacterales</taxon>
        <taxon>Geobacteraceae</taxon>
        <taxon>Geotalea</taxon>
    </lineage>
</organism>
<dbReference type="SMART" id="SM00388">
    <property type="entry name" value="HisKA"/>
    <property type="match status" value="1"/>
</dbReference>
<comment type="catalytic activity">
    <reaction evidence="1">
        <text>ATP + protein L-histidine = ADP + protein N-phospho-L-histidine.</text>
        <dbReference type="EC" id="2.7.13.3"/>
    </reaction>
</comment>
<dbReference type="PANTHER" id="PTHR42878">
    <property type="entry name" value="TWO-COMPONENT HISTIDINE KINASE"/>
    <property type="match status" value="1"/>
</dbReference>
<feature type="domain" description="PAC" evidence="10">
    <location>
        <begin position="195"/>
        <end position="247"/>
    </location>
</feature>
<dbReference type="PRINTS" id="PR00344">
    <property type="entry name" value="BCTRLSENSOR"/>
</dbReference>
<dbReference type="CDD" id="cd00082">
    <property type="entry name" value="HisKA"/>
    <property type="match status" value="1"/>
</dbReference>
<dbReference type="InterPro" id="IPR005467">
    <property type="entry name" value="His_kinase_dom"/>
</dbReference>
<evidence type="ECO:0000313" key="11">
    <source>
        <dbReference type="EMBL" id="BDV42925.1"/>
    </source>
</evidence>
<dbReference type="SUPFAM" id="SSF55785">
    <property type="entry name" value="PYP-like sensor domain (PAS domain)"/>
    <property type="match status" value="2"/>
</dbReference>
<dbReference type="PANTHER" id="PTHR42878:SF15">
    <property type="entry name" value="BACTERIOPHYTOCHROME"/>
    <property type="match status" value="1"/>
</dbReference>